<dbReference type="InterPro" id="IPR000742">
    <property type="entry name" value="EGF"/>
</dbReference>
<dbReference type="OMA" id="VTMRKYQ"/>
<dbReference type="PANTHER" id="PTHR24047">
    <property type="entry name" value="FI01909P-RELATED"/>
    <property type="match status" value="1"/>
</dbReference>
<reference evidence="4 5" key="1">
    <citation type="journal article" date="2019" name="J. Hered.">
        <title>An Improved Genome Assembly for Drosophila navojoa, the Basal Species in the mojavensis Cluster.</title>
        <authorList>
            <person name="Vanderlinde T."/>
            <person name="Dupim E.G."/>
            <person name="Nazario-Yepiz N.O."/>
            <person name="Carvalho A.B."/>
        </authorList>
    </citation>
    <scope>NUCLEOTIDE SEQUENCE [LARGE SCALE GENOMIC DNA]</scope>
    <source>
        <strain evidence="4">Navoj_Jal97</strain>
        <tissue evidence="4">Whole organism</tissue>
    </source>
</reference>
<evidence type="ECO:0000256" key="2">
    <source>
        <dbReference type="SAM" id="SignalP"/>
    </source>
</evidence>
<dbReference type="PANTHER" id="PTHR24047:SF29">
    <property type="entry name" value="EATER-RELATED"/>
    <property type="match status" value="1"/>
</dbReference>
<feature type="domain" description="EGF-like" evidence="3">
    <location>
        <begin position="400"/>
        <end position="433"/>
    </location>
</feature>
<dbReference type="EMBL" id="LSRL02000066">
    <property type="protein sequence ID" value="TDG46029.1"/>
    <property type="molecule type" value="Genomic_DNA"/>
</dbReference>
<dbReference type="FunFam" id="2.10.25.10:FF:000596">
    <property type="entry name" value="Nimrod C2, isoform B"/>
    <property type="match status" value="1"/>
</dbReference>
<accession>A0A484BBF3</accession>
<dbReference type="SUPFAM" id="SSF57184">
    <property type="entry name" value="Growth factor receptor domain"/>
    <property type="match status" value="2"/>
</dbReference>
<sequence length="711" mass="77809">MLRLLIICLISSLLICLQIDACTERVPIMKMKVSLVTMRKYQGFTNCTTDCGPLVVRPIKETYMSLEDVCCVGYERKEENGECLPKCHDCGANGKCLSPEVCLCGQGYSNHANRSICQPVCSEPCVNGTCVAPDICQCATNYRLRNNSLSVCQPVCKTSECTNGVCQEDGSCQCRRGYRRNATLDKCVPDCPNLAEHSDCIAPNEQRCRAGYEGHWDQEQNYRCEPICSSGCRNGRCLEPEHCACNVGFGHVGNRMSAGCEPICQPACINGTCAAPNHCLCQPGHVPMNASHHICTPSCRQGCENGVCNAPGECVCNEGYRKLTPHRCTASCDPPCGLNARCTAPDTCSCDEGFVPVNGSNTQCEPFCSKECYNGICSNPEVCTCLNGYEAISSYYCVAKCRRSCVFGSCVAPDKCRCFNGHRPSARDPFVCEPICSEPCGHGRCIAPEICECEPGYAKRWPSGSCEPYCSQKCINSRCEGGTGRCRCYEGYRLREGSSSICDPICSPSCNNGTCVEPNSCECWPGYEDTKLYYECKPSCRPSCQNGRCVAPGRCECNAGFVASNASEPHLCRSQCQERCINAECLRPNECICLAGYSFIANSRSECAPDCSQPCDEDSVCVAPEICERRTYRALSVDGSGGYPKWSMLCLALLLCLLLLMLPMILTREYLQRRKSRKDKQRVHLIENPSYGVCLAASEELPADQQIGLGD</sequence>
<keyword evidence="5" id="KW-1185">Reference proteome</keyword>
<feature type="domain" description="EGF-like" evidence="3">
    <location>
        <begin position="263"/>
        <end position="296"/>
    </location>
</feature>
<dbReference type="InterPro" id="IPR003341">
    <property type="entry name" value="Cys_rich_tripleX"/>
</dbReference>
<dbReference type="InterPro" id="IPR053255">
    <property type="entry name" value="EGF-like_domain"/>
</dbReference>
<feature type="domain" description="EGF-like" evidence="3">
    <location>
        <begin position="120"/>
        <end position="153"/>
    </location>
</feature>
<keyword evidence="1" id="KW-0472">Membrane</keyword>
<feature type="domain" description="EGF-like" evidence="3">
    <location>
        <begin position="227"/>
        <end position="261"/>
    </location>
</feature>
<feature type="domain" description="EGF-like" evidence="3">
    <location>
        <begin position="298"/>
        <end position="329"/>
    </location>
</feature>
<feature type="domain" description="EGF-like" evidence="3">
    <location>
        <begin position="82"/>
        <end position="118"/>
    </location>
</feature>
<evidence type="ECO:0000313" key="5">
    <source>
        <dbReference type="Proteomes" id="UP000295192"/>
    </source>
</evidence>
<feature type="signal peptide" evidence="2">
    <location>
        <begin position="1"/>
        <end position="16"/>
    </location>
</feature>
<feature type="chain" id="PRO_5019723865" description="EGF-like domain-containing protein" evidence="2">
    <location>
        <begin position="17"/>
        <end position="711"/>
    </location>
</feature>
<feature type="domain" description="EGF-like" evidence="3">
    <location>
        <begin position="505"/>
        <end position="537"/>
    </location>
</feature>
<dbReference type="Proteomes" id="UP000295192">
    <property type="component" value="Unassembled WGS sequence"/>
</dbReference>
<gene>
    <name evidence="4" type="ORF">AWZ03_007560</name>
</gene>
<dbReference type="Pfam" id="PF02363">
    <property type="entry name" value="C_tripleX"/>
    <property type="match status" value="14"/>
</dbReference>
<evidence type="ECO:0000256" key="1">
    <source>
        <dbReference type="SAM" id="Phobius"/>
    </source>
</evidence>
<feature type="domain" description="EGF-like" evidence="3">
    <location>
        <begin position="331"/>
        <end position="365"/>
    </location>
</feature>
<keyword evidence="1" id="KW-0812">Transmembrane</keyword>
<feature type="domain" description="EGF-like" evidence="3">
    <location>
        <begin position="155"/>
        <end position="188"/>
    </location>
</feature>
<comment type="caution">
    <text evidence="4">The sequence shown here is derived from an EMBL/GenBank/DDBJ whole genome shotgun (WGS) entry which is preliminary data.</text>
</comment>
<feature type="domain" description="EGF-like" evidence="3">
    <location>
        <begin position="575"/>
        <end position="608"/>
    </location>
</feature>
<dbReference type="OrthoDB" id="409374at2759"/>
<evidence type="ECO:0000313" key="4">
    <source>
        <dbReference type="EMBL" id="TDG46029.1"/>
    </source>
</evidence>
<feature type="domain" description="EGF-like" evidence="3">
    <location>
        <begin position="367"/>
        <end position="398"/>
    </location>
</feature>
<name>A0A484BBF3_DRONA</name>
<keyword evidence="2" id="KW-0732">Signal</keyword>
<keyword evidence="1" id="KW-1133">Transmembrane helix</keyword>
<proteinExistence type="predicted"/>
<dbReference type="InterPro" id="IPR009030">
    <property type="entry name" value="Growth_fac_rcpt_cys_sf"/>
</dbReference>
<organism evidence="4 5">
    <name type="scientific">Drosophila navojoa</name>
    <name type="common">Fruit fly</name>
    <dbReference type="NCBI Taxonomy" id="7232"/>
    <lineage>
        <taxon>Eukaryota</taxon>
        <taxon>Metazoa</taxon>
        <taxon>Ecdysozoa</taxon>
        <taxon>Arthropoda</taxon>
        <taxon>Hexapoda</taxon>
        <taxon>Insecta</taxon>
        <taxon>Pterygota</taxon>
        <taxon>Neoptera</taxon>
        <taxon>Endopterygota</taxon>
        <taxon>Diptera</taxon>
        <taxon>Brachycera</taxon>
        <taxon>Muscomorpha</taxon>
        <taxon>Ephydroidea</taxon>
        <taxon>Drosophilidae</taxon>
        <taxon>Drosophila</taxon>
    </lineage>
</organism>
<evidence type="ECO:0000259" key="3">
    <source>
        <dbReference type="SMART" id="SM00181"/>
    </source>
</evidence>
<feature type="domain" description="EGF-like" evidence="3">
    <location>
        <begin position="539"/>
        <end position="573"/>
    </location>
</feature>
<dbReference type="Gene3D" id="2.10.25.10">
    <property type="entry name" value="Laminin"/>
    <property type="match status" value="13"/>
</dbReference>
<protein>
    <recommendedName>
        <fullName evidence="3">EGF-like domain-containing protein</fullName>
    </recommendedName>
</protein>
<feature type="domain" description="EGF-like" evidence="3">
    <location>
        <begin position="435"/>
        <end position="467"/>
    </location>
</feature>
<dbReference type="SMART" id="SM00181">
    <property type="entry name" value="EGF"/>
    <property type="match status" value="14"/>
</dbReference>
<feature type="domain" description="EGF-like" evidence="3">
    <location>
        <begin position="469"/>
        <end position="503"/>
    </location>
</feature>
<feature type="transmembrane region" description="Helical" evidence="1">
    <location>
        <begin position="646"/>
        <end position="667"/>
    </location>
</feature>
<dbReference type="AlphaFoldDB" id="A0A484BBF3"/>